<evidence type="ECO:0000313" key="1">
    <source>
        <dbReference type="EMBL" id="QQZ51465.1"/>
    </source>
</evidence>
<proteinExistence type="predicted"/>
<protein>
    <submittedName>
        <fullName evidence="1">Uncharacterized protein</fullName>
    </submittedName>
</protein>
<reference evidence="1" key="1">
    <citation type="submission" date="2021-01" db="EMBL/GenBank/DDBJ databases">
        <title>Genome sequence of Phenylobacterium sp. 20VBR1 isolated from a valley glaceir, Ny-Alesund, Svalbard.</title>
        <authorList>
            <person name="Thomas F.A."/>
            <person name="Krishnan K.P."/>
            <person name="Sinha R.K."/>
        </authorList>
    </citation>
    <scope>NUCLEOTIDE SEQUENCE</scope>
    <source>
        <strain evidence="1">20VBR1</strain>
    </source>
</reference>
<sequence>MTPSRPPCAVRAAAAGRSARASSSAPTLAGAGTYAFLHHTHGWTAEEVCLAYALTEPAFASVQVEQFRAESIERLALITDKDLPTGVAAQIEMARFSADTTDQRRA</sequence>
<gene>
    <name evidence="1" type="ORF">JKL49_10895</name>
</gene>
<organism evidence="1">
    <name type="scientific">Phenylobacterium glaciei</name>
    <dbReference type="NCBI Taxonomy" id="2803784"/>
    <lineage>
        <taxon>Bacteria</taxon>
        <taxon>Pseudomonadati</taxon>
        <taxon>Pseudomonadota</taxon>
        <taxon>Alphaproteobacteria</taxon>
        <taxon>Caulobacterales</taxon>
        <taxon>Caulobacteraceae</taxon>
        <taxon>Phenylobacterium</taxon>
    </lineage>
</organism>
<dbReference type="AlphaFoldDB" id="A0A974P6U0"/>
<name>A0A974P6U0_9CAUL</name>
<accession>A0A974P6U0</accession>
<dbReference type="EMBL" id="CP068570">
    <property type="protein sequence ID" value="QQZ51465.1"/>
    <property type="molecule type" value="Genomic_DNA"/>
</dbReference>